<dbReference type="NCBIfam" id="TIGR00401">
    <property type="entry name" value="msrA"/>
    <property type="match status" value="1"/>
</dbReference>
<dbReference type="GO" id="GO:0008113">
    <property type="term" value="F:peptide-methionine (S)-S-oxide reductase activity"/>
    <property type="evidence" value="ECO:0007669"/>
    <property type="project" value="UniProtKB-EC"/>
</dbReference>
<accession>A0ABC8ISX2</accession>
<dbReference type="Proteomes" id="UP001642260">
    <property type="component" value="Unassembled WGS sequence"/>
</dbReference>
<evidence type="ECO:0000256" key="4">
    <source>
        <dbReference type="ARBA" id="ARBA00030273"/>
    </source>
</evidence>
<dbReference type="HAMAP" id="MF_01401">
    <property type="entry name" value="MsrA"/>
    <property type="match status" value="1"/>
</dbReference>
<feature type="region of interest" description="Disordered" evidence="6">
    <location>
        <begin position="1"/>
        <end position="22"/>
    </location>
</feature>
<keyword evidence="3" id="KW-0560">Oxidoreductase</keyword>
<evidence type="ECO:0000259" key="7">
    <source>
        <dbReference type="Pfam" id="PF01625"/>
    </source>
</evidence>
<dbReference type="EMBL" id="CAKOAT010052932">
    <property type="protein sequence ID" value="CAH8298620.1"/>
    <property type="molecule type" value="Genomic_DNA"/>
</dbReference>
<evidence type="ECO:0000256" key="6">
    <source>
        <dbReference type="SAM" id="MobiDB-lite"/>
    </source>
</evidence>
<feature type="domain" description="Peptide methionine sulphoxide reductase MsrA" evidence="7">
    <location>
        <begin position="27"/>
        <end position="171"/>
    </location>
</feature>
<dbReference type="PANTHER" id="PTHR42799">
    <property type="entry name" value="MITOCHONDRIAL PEPTIDE METHIONINE SULFOXIDE REDUCTASE"/>
    <property type="match status" value="1"/>
</dbReference>
<evidence type="ECO:0000313" key="8">
    <source>
        <dbReference type="EMBL" id="CAH8298620.1"/>
    </source>
</evidence>
<dbReference type="InterPro" id="IPR050162">
    <property type="entry name" value="MsrA_MetSO_reductase"/>
</dbReference>
<dbReference type="EC" id="1.8.4.11" evidence="2"/>
<comment type="similarity">
    <text evidence="1">Belongs to the MsrA Met sulfoxide reductase family.</text>
</comment>
<evidence type="ECO:0000256" key="2">
    <source>
        <dbReference type="ARBA" id="ARBA00012502"/>
    </source>
</evidence>
<evidence type="ECO:0000256" key="5">
    <source>
        <dbReference type="ARBA" id="ARBA00030643"/>
    </source>
</evidence>
<protein>
    <recommendedName>
        <fullName evidence="2">peptide-methionine (S)-S-oxide reductase</fullName>
        <ecNumber evidence="2">1.8.4.11</ecNumber>
    </recommendedName>
    <alternativeName>
        <fullName evidence="5">Peptide-methionine (S)-S-oxide reductase</fullName>
    </alternativeName>
    <alternativeName>
        <fullName evidence="4">Protein-methionine-S-oxide reductase</fullName>
    </alternativeName>
</protein>
<comment type="caution">
    <text evidence="8">The sequence shown here is derived from an EMBL/GenBank/DDBJ whole genome shotgun (WGS) entry which is preliminary data.</text>
</comment>
<dbReference type="InterPro" id="IPR036509">
    <property type="entry name" value="Met_Sox_Rdtase_MsrA_sf"/>
</dbReference>
<dbReference type="Gene3D" id="3.30.1060.10">
    <property type="entry name" value="Peptide methionine sulphoxide reductase MsrA"/>
    <property type="match status" value="1"/>
</dbReference>
<evidence type="ECO:0000256" key="3">
    <source>
        <dbReference type="ARBA" id="ARBA00023002"/>
    </source>
</evidence>
<dbReference type="FunFam" id="3.30.1060.10:FF:000002">
    <property type="entry name" value="Peptide methionine sulfoxide reductase"/>
    <property type="match status" value="1"/>
</dbReference>
<dbReference type="Pfam" id="PF01625">
    <property type="entry name" value="PMSR"/>
    <property type="match status" value="1"/>
</dbReference>
<dbReference type="PANTHER" id="PTHR42799:SF9">
    <property type="entry name" value="PEPTIDE METHIONINE SULFOXIDE REDUCTASE A3"/>
    <property type="match status" value="1"/>
</dbReference>
<evidence type="ECO:0000256" key="1">
    <source>
        <dbReference type="ARBA" id="ARBA00005591"/>
    </source>
</evidence>
<sequence>MSQTIIDPSPISQGNDDDTPLPGHEFAQFSAGCFWVYELVFQRVPGVTHTEVGYSQGIIHDPSHEDVFSGTTGHCAVVRVQYDPKSCSYDSLLDALWTWHSPPTIYFPNGYDKGPQHRSGIYFYTPEQEKVSRESLERKQQETERGKIMIEILPAKKFYRAEECHQQYLSKGVEFGRDQSTDKGCEDPIYVGGGSYV</sequence>
<proteinExistence type="inferred from homology"/>
<dbReference type="InterPro" id="IPR002569">
    <property type="entry name" value="Met_Sox_Rdtase_MsrA_dom"/>
</dbReference>
<gene>
    <name evidence="8" type="ORF">ERUC_LOCUS2382</name>
</gene>
<dbReference type="AlphaFoldDB" id="A0ABC8ISX2"/>
<reference evidence="8 9" key="1">
    <citation type="submission" date="2022-03" db="EMBL/GenBank/DDBJ databases">
        <authorList>
            <person name="Macdonald S."/>
            <person name="Ahmed S."/>
            <person name="Newling K."/>
        </authorList>
    </citation>
    <scope>NUCLEOTIDE SEQUENCE [LARGE SCALE GENOMIC DNA]</scope>
</reference>
<feature type="compositionally biased region" description="Polar residues" evidence="6">
    <location>
        <begin position="1"/>
        <end position="14"/>
    </location>
</feature>
<dbReference type="SUPFAM" id="SSF55068">
    <property type="entry name" value="Peptide methionine sulfoxide reductase"/>
    <property type="match status" value="1"/>
</dbReference>
<keyword evidence="9" id="KW-1185">Reference proteome</keyword>
<evidence type="ECO:0000313" key="9">
    <source>
        <dbReference type="Proteomes" id="UP001642260"/>
    </source>
</evidence>
<organism evidence="8 9">
    <name type="scientific">Eruca vesicaria subsp. sativa</name>
    <name type="common">Garden rocket</name>
    <name type="synonym">Eruca sativa</name>
    <dbReference type="NCBI Taxonomy" id="29727"/>
    <lineage>
        <taxon>Eukaryota</taxon>
        <taxon>Viridiplantae</taxon>
        <taxon>Streptophyta</taxon>
        <taxon>Embryophyta</taxon>
        <taxon>Tracheophyta</taxon>
        <taxon>Spermatophyta</taxon>
        <taxon>Magnoliopsida</taxon>
        <taxon>eudicotyledons</taxon>
        <taxon>Gunneridae</taxon>
        <taxon>Pentapetalae</taxon>
        <taxon>rosids</taxon>
        <taxon>malvids</taxon>
        <taxon>Brassicales</taxon>
        <taxon>Brassicaceae</taxon>
        <taxon>Brassiceae</taxon>
        <taxon>Eruca</taxon>
    </lineage>
</organism>
<name>A0ABC8ISX2_ERUVS</name>